<sequence>MTRLDDLLTFLAARGGIASFTVVVEQGFARRTVESGVAGGVITRPRRGWIASKDADRQLVAAARFGVVLTCRTQASRLGLWLHDHRGRPHFAVPPHSARKLPVDAKLHWGRPPLPRHPDALADPVENVLAHIAVCEPFEQALATWESALHSGLVTVESLRGLTWKPVARRILLRATPFADAGLETYVRERLRWLKLPIRVQIWIAGHRVDTLIGDRLILQIDGAHHTGSQRSEDIRHDAELMLMGYRVIRVSYSQVMFDWASVQDLIMRAVAQGHHLAR</sequence>
<reference evidence="2" key="1">
    <citation type="submission" date="2024-06" db="EMBL/GenBank/DDBJ databases">
        <title>Draft genome sequence of Microbacterium sp. strain A8/3-1, isolated from Oxytropis tragacanthoides Fisch. ex DC. Root nodules in the Altai region of Russia.</title>
        <authorList>
            <person name="Sazanova A."/>
            <person name="Guro P."/>
            <person name="Kuznetsova I."/>
            <person name="Belimov A."/>
            <person name="Safronova V."/>
        </authorList>
    </citation>
    <scope>NUCLEOTIDE SEQUENCE</scope>
    <source>
        <strain evidence="2">A8/3-1</strain>
    </source>
</reference>
<organism evidence="2">
    <name type="scientific">Microbacterium sp. A8/3-1</name>
    <dbReference type="NCBI Taxonomy" id="3160749"/>
    <lineage>
        <taxon>Bacteria</taxon>
        <taxon>Bacillati</taxon>
        <taxon>Actinomycetota</taxon>
        <taxon>Actinomycetes</taxon>
        <taxon>Micrococcales</taxon>
        <taxon>Microbacteriaceae</taxon>
        <taxon>Microbacterium</taxon>
    </lineage>
</organism>
<dbReference type="RefSeq" id="WP_350352102.1">
    <property type="nucleotide sequence ID" value="NZ_CP158357.1"/>
</dbReference>
<name>A0AAU7VZH5_9MICO</name>
<dbReference type="Pfam" id="PF04480">
    <property type="entry name" value="DUF559"/>
    <property type="match status" value="1"/>
</dbReference>
<dbReference type="Gene3D" id="3.40.960.10">
    <property type="entry name" value="VSR Endonuclease"/>
    <property type="match status" value="1"/>
</dbReference>
<evidence type="ECO:0000259" key="1">
    <source>
        <dbReference type="Pfam" id="PF04480"/>
    </source>
</evidence>
<dbReference type="EMBL" id="CP158357">
    <property type="protein sequence ID" value="XBX78931.1"/>
    <property type="molecule type" value="Genomic_DNA"/>
</dbReference>
<accession>A0AAU7VZH5</accession>
<evidence type="ECO:0000313" key="2">
    <source>
        <dbReference type="EMBL" id="XBX78931.1"/>
    </source>
</evidence>
<proteinExistence type="predicted"/>
<gene>
    <name evidence="2" type="ORF">ABS642_02245</name>
</gene>
<dbReference type="InterPro" id="IPR007569">
    <property type="entry name" value="DUF559"/>
</dbReference>
<protein>
    <submittedName>
        <fullName evidence="2">DUF559 domain-containing protein</fullName>
    </submittedName>
</protein>
<feature type="domain" description="DUF559" evidence="1">
    <location>
        <begin position="172"/>
        <end position="271"/>
    </location>
</feature>
<dbReference type="AlphaFoldDB" id="A0AAU7VZH5"/>